<sequence length="69" mass="7518">PYGVYYGYTAGSLLTEMLDLEADQQSGKKLPVIWDSFAGGLLTGDSSLNLQRTLDAVEQAFVQSPYLSK</sequence>
<protein>
    <submittedName>
        <fullName evidence="1">Uncharacterized protein</fullName>
    </submittedName>
</protein>
<comment type="caution">
    <text evidence="1">The sequence shown here is derived from an EMBL/GenBank/DDBJ whole genome shotgun (WGS) entry which is preliminary data.</text>
</comment>
<organism evidence="1">
    <name type="scientific">human gut metagenome</name>
    <dbReference type="NCBI Taxonomy" id="408170"/>
    <lineage>
        <taxon>unclassified sequences</taxon>
        <taxon>metagenomes</taxon>
        <taxon>organismal metagenomes</taxon>
    </lineage>
</organism>
<proteinExistence type="predicted"/>
<gene>
    <name evidence="1" type="ORF">LEA_08850</name>
</gene>
<dbReference type="Gene3D" id="3.30.160.670">
    <property type="match status" value="1"/>
</dbReference>
<dbReference type="EMBL" id="AJWY01005912">
    <property type="protein sequence ID" value="EKC68334.1"/>
    <property type="molecule type" value="Genomic_DNA"/>
</dbReference>
<accession>K1TL57</accession>
<dbReference type="AlphaFoldDB" id="K1TL57"/>
<feature type="non-terminal residue" evidence="1">
    <location>
        <position position="1"/>
    </location>
</feature>
<evidence type="ECO:0000313" key="1">
    <source>
        <dbReference type="EMBL" id="EKC68334.1"/>
    </source>
</evidence>
<name>K1TL57_9ZZZZ</name>
<reference evidence="1" key="1">
    <citation type="journal article" date="2013" name="Environ. Microbiol.">
        <title>Microbiota from the distal guts of lean and obese adolescents exhibit partial functional redundancy besides clear differences in community structure.</title>
        <authorList>
            <person name="Ferrer M."/>
            <person name="Ruiz A."/>
            <person name="Lanza F."/>
            <person name="Haange S.B."/>
            <person name="Oberbach A."/>
            <person name="Till H."/>
            <person name="Bargiela R."/>
            <person name="Campoy C."/>
            <person name="Segura M.T."/>
            <person name="Richter M."/>
            <person name="von Bergen M."/>
            <person name="Seifert J."/>
            <person name="Suarez A."/>
        </authorList>
    </citation>
    <scope>NUCLEOTIDE SEQUENCE</scope>
</reference>